<reference evidence="4 5" key="1">
    <citation type="submission" date="2019-05" db="EMBL/GenBank/DDBJ databases">
        <authorList>
            <consortium name="Pathogen Informatics"/>
        </authorList>
    </citation>
    <scope>NUCLEOTIDE SEQUENCE [LARGE SCALE GENOMIC DNA]</scope>
    <source>
        <strain evidence="4 5">NCTC11429</strain>
    </source>
</reference>
<dbReference type="RefSeq" id="WP_028069419.1">
    <property type="nucleotide sequence ID" value="NZ_CP158797.1"/>
</dbReference>
<accession>A0A4U9UP32</accession>
<dbReference type="GO" id="GO:0047689">
    <property type="term" value="F:aspartate racemase activity"/>
    <property type="evidence" value="ECO:0007669"/>
    <property type="project" value="UniProtKB-EC"/>
</dbReference>
<evidence type="ECO:0000256" key="2">
    <source>
        <dbReference type="ARBA" id="ARBA00023235"/>
    </source>
</evidence>
<dbReference type="Proteomes" id="UP001566204">
    <property type="component" value="Unassembled WGS sequence"/>
</dbReference>
<dbReference type="InterPro" id="IPR004380">
    <property type="entry name" value="Asp_race"/>
</dbReference>
<reference evidence="3 6" key="2">
    <citation type="submission" date="2024-06" db="EMBL/GenBank/DDBJ databases">
        <title>Soil Sphingobacterium thalpophilum.</title>
        <authorList>
            <person name="Yang J."/>
            <person name="Li J."/>
        </authorList>
    </citation>
    <scope>NUCLEOTIDE SEQUENCE [LARGE SCALE GENOMIC DNA]</scope>
    <source>
        <strain evidence="3 6">22g91tb</strain>
    </source>
</reference>
<dbReference type="AlphaFoldDB" id="A0A4U9UP32"/>
<organism evidence="4 5">
    <name type="scientific">Sphingobacterium thalpophilum</name>
    <dbReference type="NCBI Taxonomy" id="259"/>
    <lineage>
        <taxon>Bacteria</taxon>
        <taxon>Pseudomonadati</taxon>
        <taxon>Bacteroidota</taxon>
        <taxon>Sphingobacteriia</taxon>
        <taxon>Sphingobacteriales</taxon>
        <taxon>Sphingobacteriaceae</taxon>
        <taxon>Sphingobacterium</taxon>
    </lineage>
</organism>
<dbReference type="Proteomes" id="UP000308196">
    <property type="component" value="Chromosome"/>
</dbReference>
<dbReference type="Gene3D" id="3.40.50.1860">
    <property type="match status" value="2"/>
</dbReference>
<dbReference type="GeneID" id="78462269"/>
<evidence type="ECO:0000313" key="4">
    <source>
        <dbReference type="EMBL" id="VTR35460.1"/>
    </source>
</evidence>
<dbReference type="STRING" id="1123265.GCA_000686625_01947"/>
<dbReference type="KEGG" id="stha:NCTC11429_01510"/>
<dbReference type="EC" id="5.1.1.13" evidence="4"/>
<name>A0A4U9UP32_9SPHI</name>
<dbReference type="PANTHER" id="PTHR21198:SF7">
    <property type="entry name" value="ASPARTATE-GLUTAMATE RACEMASE FAMILY"/>
    <property type="match status" value="1"/>
</dbReference>
<dbReference type="SUPFAM" id="SSF53681">
    <property type="entry name" value="Aspartate/glutamate racemase"/>
    <property type="match status" value="2"/>
</dbReference>
<evidence type="ECO:0000313" key="3">
    <source>
        <dbReference type="EMBL" id="MEZ0450933.1"/>
    </source>
</evidence>
<sequence>MIGIVGGLGPYAGLDIARKIIDETVAKSDQEHLPLLLFSCPGLIPDRTAYLLDRTNENPARAIAAVLKQLEQAGATVAAIPSNTAHAAPIFSVIQDEMAQFGSQLKLLHIVHETVRFVEQNYPQSTVGVLSTASPESYGLYRELFMKKGFSVVEPESAQQDKVNSAIYDKDYGIKAQPEPVANKAREDLLMVMDELKKQGAQVIVLGCAELPLAIPERDHNGMAVVDPNRVLARALVHAVYPAKLRAL</sequence>
<dbReference type="Pfam" id="PF01177">
    <property type="entry name" value="Asp_Glu_race"/>
    <property type="match status" value="1"/>
</dbReference>
<evidence type="ECO:0000256" key="1">
    <source>
        <dbReference type="ARBA" id="ARBA00007847"/>
    </source>
</evidence>
<dbReference type="InterPro" id="IPR001920">
    <property type="entry name" value="Asp/Glu_race"/>
</dbReference>
<dbReference type="EMBL" id="JBEOQB010000001">
    <property type="protein sequence ID" value="MEZ0450933.1"/>
    <property type="molecule type" value="Genomic_DNA"/>
</dbReference>
<keyword evidence="2 4" id="KW-0413">Isomerase</keyword>
<gene>
    <name evidence="3" type="ORF">ABTW24_04930</name>
    <name evidence="4" type="ORF">NCTC11429_01510</name>
</gene>
<dbReference type="PANTHER" id="PTHR21198">
    <property type="entry name" value="GLUTAMATE RACEMASE"/>
    <property type="match status" value="1"/>
</dbReference>
<evidence type="ECO:0000313" key="6">
    <source>
        <dbReference type="Proteomes" id="UP001566204"/>
    </source>
</evidence>
<comment type="similarity">
    <text evidence="1">Belongs to the aspartate/glutamate racemases family.</text>
</comment>
<protein>
    <submittedName>
        <fullName evidence="3">Amino acid racemase</fullName>
        <ecNumber evidence="3">5.1.1.-</ecNumber>
    </submittedName>
    <submittedName>
        <fullName evidence="4">Aspartate racemase</fullName>
        <ecNumber evidence="4">5.1.1.13</ecNumber>
    </submittedName>
</protein>
<dbReference type="InterPro" id="IPR015942">
    <property type="entry name" value="Asp/Glu/hydantoin_racemase"/>
</dbReference>
<dbReference type="NCBIfam" id="TIGR00035">
    <property type="entry name" value="asp_race"/>
    <property type="match status" value="1"/>
</dbReference>
<keyword evidence="6" id="KW-1185">Reference proteome</keyword>
<proteinExistence type="inferred from homology"/>
<dbReference type="EC" id="5.1.1.-" evidence="3"/>
<evidence type="ECO:0000313" key="5">
    <source>
        <dbReference type="Proteomes" id="UP000308196"/>
    </source>
</evidence>
<dbReference type="EMBL" id="LR590484">
    <property type="protein sequence ID" value="VTR35460.1"/>
    <property type="molecule type" value="Genomic_DNA"/>
</dbReference>